<dbReference type="EMBL" id="CP101740">
    <property type="protein sequence ID" value="UUL81403.1"/>
    <property type="molecule type" value="Genomic_DNA"/>
</dbReference>
<dbReference type="InterPro" id="IPR002816">
    <property type="entry name" value="TraB/PrgY/GumN_fam"/>
</dbReference>
<keyword evidence="3" id="KW-1185">Reference proteome</keyword>
<reference evidence="2" key="1">
    <citation type="submission" date="2022-07" db="EMBL/GenBank/DDBJ databases">
        <title>Sphingomonas sp. nov., a novel bacterium isolated from the north slope of the Mount Everest.</title>
        <authorList>
            <person name="Cui X."/>
            <person name="Liu Y."/>
        </authorList>
    </citation>
    <scope>NUCLEOTIDE SEQUENCE</scope>
    <source>
        <strain evidence="2">S5-59</strain>
    </source>
</reference>
<evidence type="ECO:0000313" key="2">
    <source>
        <dbReference type="EMBL" id="UUL81403.1"/>
    </source>
</evidence>
<dbReference type="CDD" id="cd14789">
    <property type="entry name" value="Tiki"/>
    <property type="match status" value="1"/>
</dbReference>
<dbReference type="InterPro" id="IPR047111">
    <property type="entry name" value="YbaP-like"/>
</dbReference>
<sequence>MPARIFLAIAAFLFAGTGAQQPPVDIDPPLWVVRDADTTVYLFGSIHWLKPGLGWFDDAVRDAFDSSDMLVLETVSVDAATARRVQDKVGTLADGPSLPDRLPAEYRPKLAAAIAEQGYPAGAFDRTKPWLAATTLSTLPLRRAGYDPTLGVETVLTNAAQAAGKPVTGLEERAQQLGYFDALSQEAQIAMLKVQLDGMDRATTSTDEVLAAWGRGDVAAMGRIVSRDQHASSAAFTESVITKRNRRWAGWIVERMRRPGVVFMAVGVGHLTGGDTVQRELARLGIPVERVRY</sequence>
<organism evidence="2 3">
    <name type="scientific">Sphingomonas qomolangmaensis</name>
    <dbReference type="NCBI Taxonomy" id="2918765"/>
    <lineage>
        <taxon>Bacteria</taxon>
        <taxon>Pseudomonadati</taxon>
        <taxon>Pseudomonadota</taxon>
        <taxon>Alphaproteobacteria</taxon>
        <taxon>Sphingomonadales</taxon>
        <taxon>Sphingomonadaceae</taxon>
        <taxon>Sphingomonas</taxon>
    </lineage>
</organism>
<name>A0ABY5L372_9SPHN</name>
<dbReference type="PANTHER" id="PTHR40590:SF1">
    <property type="entry name" value="CYTOPLASMIC PROTEIN"/>
    <property type="match status" value="1"/>
</dbReference>
<protein>
    <submittedName>
        <fullName evidence="2">TraB/GumN family protein</fullName>
    </submittedName>
</protein>
<dbReference type="Pfam" id="PF01963">
    <property type="entry name" value="TraB_PrgY_gumN"/>
    <property type="match status" value="1"/>
</dbReference>
<dbReference type="RefSeq" id="WP_256505071.1">
    <property type="nucleotide sequence ID" value="NZ_CP101740.1"/>
</dbReference>
<evidence type="ECO:0000256" key="1">
    <source>
        <dbReference type="SAM" id="SignalP"/>
    </source>
</evidence>
<evidence type="ECO:0000313" key="3">
    <source>
        <dbReference type="Proteomes" id="UP001058533"/>
    </source>
</evidence>
<feature type="chain" id="PRO_5045071385" evidence="1">
    <location>
        <begin position="20"/>
        <end position="293"/>
    </location>
</feature>
<accession>A0ABY5L372</accession>
<feature type="signal peptide" evidence="1">
    <location>
        <begin position="1"/>
        <end position="19"/>
    </location>
</feature>
<proteinExistence type="predicted"/>
<gene>
    <name evidence="2" type="ORF">NMP03_09245</name>
</gene>
<dbReference type="Proteomes" id="UP001058533">
    <property type="component" value="Chromosome"/>
</dbReference>
<dbReference type="PANTHER" id="PTHR40590">
    <property type="entry name" value="CYTOPLASMIC PROTEIN-RELATED"/>
    <property type="match status" value="1"/>
</dbReference>
<keyword evidence="1" id="KW-0732">Signal</keyword>